<sequence>MTKSKRFLSDLNILYKKYLEFQSFLITCKEKIRTIGWEIIPNAIQSLENNDTSKAAEETMSKAITGADECINSSKIKKPIVIPEDPWKKLKDDANSVYNLFAVNLLENAGMAMCLEGDEKERALKASIEAIEKIEAELKGKTQFFGGESIGYLDLALGWISYWLPVWEEVGSMKIVDQIQFPNTTAWMNNLLNHPVIKNKLPPRDRMIVDFQKRRKEIASLIAARKG</sequence>
<dbReference type="EMBL" id="CM045766">
    <property type="protein sequence ID" value="KAI8002490.1"/>
    <property type="molecule type" value="Genomic_DNA"/>
</dbReference>
<reference evidence="1 2" key="1">
    <citation type="journal article" date="2022" name="Plant J.">
        <title>Chromosome-level genome of Camellia lanceoleosa provides a valuable resource for understanding genome evolution and self-incompatibility.</title>
        <authorList>
            <person name="Gong W."/>
            <person name="Xiao S."/>
            <person name="Wang L."/>
            <person name="Liao Z."/>
            <person name="Chang Y."/>
            <person name="Mo W."/>
            <person name="Hu G."/>
            <person name="Li W."/>
            <person name="Zhao G."/>
            <person name="Zhu H."/>
            <person name="Hu X."/>
            <person name="Ji K."/>
            <person name="Xiang X."/>
            <person name="Song Q."/>
            <person name="Yuan D."/>
            <person name="Jin S."/>
            <person name="Zhang L."/>
        </authorList>
    </citation>
    <scope>NUCLEOTIDE SEQUENCE [LARGE SCALE GENOMIC DNA]</scope>
    <source>
        <strain evidence="1">SQ_2022a</strain>
    </source>
</reference>
<gene>
    <name evidence="1" type="ORF">LOK49_LG08G02667</name>
</gene>
<evidence type="ECO:0000313" key="2">
    <source>
        <dbReference type="Proteomes" id="UP001060215"/>
    </source>
</evidence>
<comment type="caution">
    <text evidence="1">The sequence shown here is derived from an EMBL/GenBank/DDBJ whole genome shotgun (WGS) entry which is preliminary data.</text>
</comment>
<name>A0ACC0GQI1_9ERIC</name>
<evidence type="ECO:0000313" key="1">
    <source>
        <dbReference type="EMBL" id="KAI8002490.1"/>
    </source>
</evidence>
<proteinExistence type="predicted"/>
<organism evidence="1 2">
    <name type="scientific">Camellia lanceoleosa</name>
    <dbReference type="NCBI Taxonomy" id="1840588"/>
    <lineage>
        <taxon>Eukaryota</taxon>
        <taxon>Viridiplantae</taxon>
        <taxon>Streptophyta</taxon>
        <taxon>Embryophyta</taxon>
        <taxon>Tracheophyta</taxon>
        <taxon>Spermatophyta</taxon>
        <taxon>Magnoliopsida</taxon>
        <taxon>eudicotyledons</taxon>
        <taxon>Gunneridae</taxon>
        <taxon>Pentapetalae</taxon>
        <taxon>asterids</taxon>
        <taxon>Ericales</taxon>
        <taxon>Theaceae</taxon>
        <taxon>Camellia</taxon>
    </lineage>
</organism>
<accession>A0ACC0GQI1</accession>
<dbReference type="Proteomes" id="UP001060215">
    <property type="component" value="Chromosome 9"/>
</dbReference>
<protein>
    <submittedName>
        <fullName evidence="1">Uncharacterized protein</fullName>
    </submittedName>
</protein>
<keyword evidence="2" id="KW-1185">Reference proteome</keyword>